<name>A0A285L0Y4_9NOCA</name>
<feature type="transmembrane region" description="Helical" evidence="1">
    <location>
        <begin position="48"/>
        <end position="66"/>
    </location>
</feature>
<dbReference type="Pfam" id="PF04307">
    <property type="entry name" value="YdjM"/>
    <property type="match status" value="2"/>
</dbReference>
<dbReference type="AlphaFoldDB" id="A0A285L0Y4"/>
<evidence type="ECO:0000256" key="1">
    <source>
        <dbReference type="SAM" id="Phobius"/>
    </source>
</evidence>
<dbReference type="STRING" id="1379680.GCA_001612615_02229"/>
<gene>
    <name evidence="2" type="ORF">SAMN04244553_1328</name>
</gene>
<dbReference type="PANTHER" id="PTHR35531:SF1">
    <property type="entry name" value="INNER MEMBRANE PROTEIN YBCI-RELATED"/>
    <property type="match status" value="1"/>
</dbReference>
<proteinExistence type="predicted"/>
<keyword evidence="2" id="KW-0378">Hydrolase</keyword>
<keyword evidence="1" id="KW-0812">Transmembrane</keyword>
<accession>A0A285L0Y4</accession>
<feature type="transmembrane region" description="Helical" evidence="1">
    <location>
        <begin position="154"/>
        <end position="172"/>
    </location>
</feature>
<keyword evidence="1" id="KW-0472">Membrane</keyword>
<evidence type="ECO:0000313" key="2">
    <source>
        <dbReference type="EMBL" id="SNY78570.1"/>
    </source>
</evidence>
<dbReference type="PANTHER" id="PTHR35531">
    <property type="entry name" value="INNER MEMBRANE PROTEIN YBCI-RELATED"/>
    <property type="match status" value="1"/>
</dbReference>
<reference evidence="3" key="1">
    <citation type="submission" date="2017-09" db="EMBL/GenBank/DDBJ databases">
        <authorList>
            <person name="Varghese N."/>
            <person name="Submissions S."/>
        </authorList>
    </citation>
    <scope>NUCLEOTIDE SEQUENCE [LARGE SCALE GENOMIC DNA]</scope>
    <source>
        <strain evidence="3">DSM 45537</strain>
    </source>
</reference>
<dbReference type="EMBL" id="OBEG01000001">
    <property type="protein sequence ID" value="SNY78570.1"/>
    <property type="molecule type" value="Genomic_DNA"/>
</dbReference>
<protein>
    <submittedName>
        <fullName evidence="2">LexA-binding, inner membrane-associated putative hydrolase</fullName>
    </submittedName>
</protein>
<keyword evidence="3" id="KW-1185">Reference proteome</keyword>
<organism evidence="2 3">
    <name type="scientific">Nocardia amikacinitolerans</name>
    <dbReference type="NCBI Taxonomy" id="756689"/>
    <lineage>
        <taxon>Bacteria</taxon>
        <taxon>Bacillati</taxon>
        <taxon>Actinomycetota</taxon>
        <taxon>Actinomycetes</taxon>
        <taxon>Mycobacteriales</taxon>
        <taxon>Nocardiaceae</taxon>
        <taxon>Nocardia</taxon>
    </lineage>
</organism>
<dbReference type="InterPro" id="IPR007404">
    <property type="entry name" value="YdjM-like"/>
</dbReference>
<feature type="transmembrane region" description="Helical" evidence="1">
    <location>
        <begin position="178"/>
        <end position="197"/>
    </location>
</feature>
<keyword evidence="1" id="KW-1133">Transmembrane helix</keyword>
<feature type="transmembrane region" description="Helical" evidence="1">
    <location>
        <begin position="225"/>
        <end position="244"/>
    </location>
</feature>
<feature type="transmembrane region" description="Helical" evidence="1">
    <location>
        <begin position="121"/>
        <end position="142"/>
    </location>
</feature>
<evidence type="ECO:0000313" key="3">
    <source>
        <dbReference type="Proteomes" id="UP000219565"/>
    </source>
</evidence>
<dbReference type="GO" id="GO:0016787">
    <property type="term" value="F:hydrolase activity"/>
    <property type="evidence" value="ECO:0007669"/>
    <property type="project" value="UniProtKB-KW"/>
</dbReference>
<sequence>MVGCSTNLEVVLGHSHATSGAFAWSVAAATLPLAALTYPVLQSGEARLGPVDVVLGVFLTAGAALLPDADHPKGTIAHVLGPLSYFLCKVISTIAGGHRQATHSFAFVIAAAYGTWAGMHWIGRGFTLALVFFLLALAVRALHLYPPGDGIRSWGTIVVLATAGTFAMDHWISDRPAWLPFCVGLGAFAHLIGDCLTDRGCRLFWPFKLRTCLPIIERTGNKVETWILTPLFAVATLGVLWHVFTTTP</sequence>
<dbReference type="RefSeq" id="WP_253798782.1">
    <property type="nucleotide sequence ID" value="NZ_JAMTCX010000006.1"/>
</dbReference>
<dbReference type="Proteomes" id="UP000219565">
    <property type="component" value="Unassembled WGS sequence"/>
</dbReference>
<feature type="transmembrane region" description="Helical" evidence="1">
    <location>
        <begin position="21"/>
        <end position="41"/>
    </location>
</feature>